<evidence type="ECO:0000313" key="1">
    <source>
        <dbReference type="EMBL" id="RDX53737.1"/>
    </source>
</evidence>
<sequence>MYSVLRPAGAPPSCLAMLSPPQDPPTCINDLPNELLERIFSYACTDGGFTGRSISLVSKCAHRNARPVRFRNVSLSGYRQIESFLNLLGKERLVTPIHVSNLYISTWTDGEEITKVRNGQPPRWDGLHPYLPSPIPTDPQWRVWMVLQEAVDKKLAELIFRLLLNVAPTLHALSIVHSWEFGAIHLPPCLPFLKDFTFCGPPPHMPCKLSSSPPSLPDLKRLHVICWNASIACWLYHAPGMTSLRLSDVSYSACTLPCELQTQIGIFVHGSGPSVFPKHHSLRHVRIQPRGVPPSWSGTPSAGHEFLLQLQRIRPNAGIRFELMQERVYRYGYWGDRIRNDWLNAIVSAPGWWIEGEMQEEGGDALVSISEDDEDQAALERPLSHWAQQL</sequence>
<dbReference type="Proteomes" id="UP000256964">
    <property type="component" value="Unassembled WGS sequence"/>
</dbReference>
<proteinExistence type="predicted"/>
<name>A0A371DMH3_9APHY</name>
<dbReference type="EMBL" id="KZ857386">
    <property type="protein sequence ID" value="RDX53737.1"/>
    <property type="molecule type" value="Genomic_DNA"/>
</dbReference>
<keyword evidence="2" id="KW-1185">Reference proteome</keyword>
<reference evidence="1 2" key="1">
    <citation type="journal article" date="2018" name="Biotechnol. Biofuels">
        <title>Integrative visual omics of the white-rot fungus Polyporus brumalis exposes the biotechnological potential of its oxidative enzymes for delignifying raw plant biomass.</title>
        <authorList>
            <person name="Miyauchi S."/>
            <person name="Rancon A."/>
            <person name="Drula E."/>
            <person name="Hage H."/>
            <person name="Chaduli D."/>
            <person name="Favel A."/>
            <person name="Grisel S."/>
            <person name="Henrissat B."/>
            <person name="Herpoel-Gimbert I."/>
            <person name="Ruiz-Duenas F.J."/>
            <person name="Chevret D."/>
            <person name="Hainaut M."/>
            <person name="Lin J."/>
            <person name="Wang M."/>
            <person name="Pangilinan J."/>
            <person name="Lipzen A."/>
            <person name="Lesage-Meessen L."/>
            <person name="Navarro D."/>
            <person name="Riley R."/>
            <person name="Grigoriev I.V."/>
            <person name="Zhou S."/>
            <person name="Raouche S."/>
            <person name="Rosso M.N."/>
        </authorList>
    </citation>
    <scope>NUCLEOTIDE SEQUENCE [LARGE SCALE GENOMIC DNA]</scope>
    <source>
        <strain evidence="1 2">BRFM 1820</strain>
    </source>
</reference>
<dbReference type="STRING" id="139420.A0A371DMH3"/>
<dbReference type="OrthoDB" id="2748701at2759"/>
<gene>
    <name evidence="1" type="ORF">OH76DRAFT_1145062</name>
</gene>
<organism evidence="1 2">
    <name type="scientific">Lentinus brumalis</name>
    <dbReference type="NCBI Taxonomy" id="2498619"/>
    <lineage>
        <taxon>Eukaryota</taxon>
        <taxon>Fungi</taxon>
        <taxon>Dikarya</taxon>
        <taxon>Basidiomycota</taxon>
        <taxon>Agaricomycotina</taxon>
        <taxon>Agaricomycetes</taxon>
        <taxon>Polyporales</taxon>
        <taxon>Polyporaceae</taxon>
        <taxon>Lentinus</taxon>
    </lineage>
</organism>
<dbReference type="AlphaFoldDB" id="A0A371DMH3"/>
<accession>A0A371DMH3</accession>
<evidence type="ECO:0000313" key="2">
    <source>
        <dbReference type="Proteomes" id="UP000256964"/>
    </source>
</evidence>
<protein>
    <submittedName>
        <fullName evidence="1">Uncharacterized protein</fullName>
    </submittedName>
</protein>